<accession>A0AA36D8F4</accession>
<evidence type="ECO:0000259" key="5">
    <source>
        <dbReference type="Pfam" id="PF13193"/>
    </source>
</evidence>
<feature type="domain" description="AMP-dependent synthetase/ligase" evidence="4">
    <location>
        <begin position="32"/>
        <end position="404"/>
    </location>
</feature>
<name>A0AA36D8F4_9BILA</name>
<dbReference type="GO" id="GO:0016405">
    <property type="term" value="F:CoA-ligase activity"/>
    <property type="evidence" value="ECO:0007669"/>
    <property type="project" value="TreeGrafter"/>
</dbReference>
<dbReference type="PANTHER" id="PTHR24096">
    <property type="entry name" value="LONG-CHAIN-FATTY-ACID--COA LIGASE"/>
    <property type="match status" value="1"/>
</dbReference>
<dbReference type="Proteomes" id="UP001177023">
    <property type="component" value="Unassembled WGS sequence"/>
</dbReference>
<comment type="subcellular location">
    <subcellularLocation>
        <location evidence="1">Peroxisome</location>
    </subcellularLocation>
</comment>
<keyword evidence="7" id="KW-1185">Reference proteome</keyword>
<evidence type="ECO:0000313" key="7">
    <source>
        <dbReference type="Proteomes" id="UP001177023"/>
    </source>
</evidence>
<organism evidence="6 7">
    <name type="scientific">Mesorhabditis spiculigera</name>
    <dbReference type="NCBI Taxonomy" id="96644"/>
    <lineage>
        <taxon>Eukaryota</taxon>
        <taxon>Metazoa</taxon>
        <taxon>Ecdysozoa</taxon>
        <taxon>Nematoda</taxon>
        <taxon>Chromadorea</taxon>
        <taxon>Rhabditida</taxon>
        <taxon>Rhabditina</taxon>
        <taxon>Rhabditomorpha</taxon>
        <taxon>Rhabditoidea</taxon>
        <taxon>Rhabditidae</taxon>
        <taxon>Mesorhabditinae</taxon>
        <taxon>Mesorhabditis</taxon>
    </lineage>
</organism>
<dbReference type="FunFam" id="3.30.300.30:FF:000007">
    <property type="entry name" value="4-coumarate--CoA ligase 2"/>
    <property type="match status" value="1"/>
</dbReference>
<evidence type="ECO:0000256" key="2">
    <source>
        <dbReference type="ARBA" id="ARBA00006432"/>
    </source>
</evidence>
<dbReference type="Pfam" id="PF00501">
    <property type="entry name" value="AMP-binding"/>
    <property type="match status" value="1"/>
</dbReference>
<dbReference type="InterPro" id="IPR025110">
    <property type="entry name" value="AMP-bd_C"/>
</dbReference>
<evidence type="ECO:0000256" key="3">
    <source>
        <dbReference type="ARBA" id="ARBA00023140"/>
    </source>
</evidence>
<dbReference type="Gene3D" id="3.30.300.30">
    <property type="match status" value="1"/>
</dbReference>
<comment type="caution">
    <text evidence="6">The sequence shown here is derived from an EMBL/GenBank/DDBJ whole genome shotgun (WGS) entry which is preliminary data.</text>
</comment>
<dbReference type="GO" id="GO:0005777">
    <property type="term" value="C:peroxisome"/>
    <property type="evidence" value="ECO:0007669"/>
    <property type="project" value="UniProtKB-SubCell"/>
</dbReference>
<dbReference type="EMBL" id="CATQJA010002663">
    <property type="protein sequence ID" value="CAJ0581709.1"/>
    <property type="molecule type" value="Genomic_DNA"/>
</dbReference>
<sequence length="548" mass="60662">MPIKSEHPDVPIVNQPFYSRVIAKITEHHLASPGRAAFINAENPSDRVTWLQLLDFSSSLANFFRQRGFGKEQVCCLVLPNCWQYAVGFLGATLAGGAISGASAMFTDYELGRQFTDSQATCVITDETHLGRVLTAVASAPKIQTIICIRSSSNPLPQGVQDFKQCVSGSTKFVPDERSFSPDNLLLLPYSSGTTGSPKGVMLTHRNFGTMTDVVMSNFYNVIYPDVLPDYVPAKENTLLLLPFYHIYGFGMLMRSLFEGTTGIIFGKFDPVLLCEKIQEHKVQQLFVVPPIVIFLAKHPVVAKYDISSIRMMFSGAAPCGKDIIDELMNKHKHIRFFGQGYGMTECGMVSHLPVPRAKSTISAGRLAANFEQMIIDLKSGKECKRGERGEIWVKGPTVMKGYLNRTEATAETIDKDQWLHTGDIGYLDKDGNLFVVDRLKELIKVKGLQVPPAELEDLLLSHPRVRDAAVIGIPDSRTGEAPKAFIVAADDKLKAQDIVNFVKQKVSSYKQLTGGVEFVDEIPKAPSGKILRRLLRDAEQQKMKSKL</sequence>
<dbReference type="CDD" id="cd05911">
    <property type="entry name" value="Firefly_Luc_like"/>
    <property type="match status" value="1"/>
</dbReference>
<proteinExistence type="inferred from homology"/>
<evidence type="ECO:0000313" key="6">
    <source>
        <dbReference type="EMBL" id="CAJ0581709.1"/>
    </source>
</evidence>
<evidence type="ECO:0000259" key="4">
    <source>
        <dbReference type="Pfam" id="PF00501"/>
    </source>
</evidence>
<dbReference type="InterPro" id="IPR045851">
    <property type="entry name" value="AMP-bd_C_sf"/>
</dbReference>
<dbReference type="PANTHER" id="PTHR24096:SF422">
    <property type="entry name" value="BCDNA.GH02901"/>
    <property type="match status" value="1"/>
</dbReference>
<protein>
    <submittedName>
        <fullName evidence="6">Uncharacterized protein</fullName>
    </submittedName>
</protein>
<gene>
    <name evidence="6" type="ORF">MSPICULIGERA_LOCUS19864</name>
</gene>
<dbReference type="Pfam" id="PF13193">
    <property type="entry name" value="AMP-binding_C"/>
    <property type="match status" value="1"/>
</dbReference>
<feature type="domain" description="AMP-binding enzyme C-terminal" evidence="5">
    <location>
        <begin position="455"/>
        <end position="530"/>
    </location>
</feature>
<comment type="similarity">
    <text evidence="2">Belongs to the ATP-dependent AMP-binding enzyme family.</text>
</comment>
<dbReference type="InterPro" id="IPR042099">
    <property type="entry name" value="ANL_N_sf"/>
</dbReference>
<dbReference type="AlphaFoldDB" id="A0AA36D8F4"/>
<dbReference type="SUPFAM" id="SSF56801">
    <property type="entry name" value="Acetyl-CoA synthetase-like"/>
    <property type="match status" value="1"/>
</dbReference>
<dbReference type="Gene3D" id="3.40.50.12780">
    <property type="entry name" value="N-terminal domain of ligase-like"/>
    <property type="match status" value="1"/>
</dbReference>
<dbReference type="InterPro" id="IPR020845">
    <property type="entry name" value="AMP-binding_CS"/>
</dbReference>
<dbReference type="InterPro" id="IPR000873">
    <property type="entry name" value="AMP-dep_synth/lig_dom"/>
</dbReference>
<feature type="non-terminal residue" evidence="6">
    <location>
        <position position="548"/>
    </location>
</feature>
<evidence type="ECO:0000256" key="1">
    <source>
        <dbReference type="ARBA" id="ARBA00004275"/>
    </source>
</evidence>
<dbReference type="PROSITE" id="PS00455">
    <property type="entry name" value="AMP_BINDING"/>
    <property type="match status" value="1"/>
</dbReference>
<keyword evidence="3" id="KW-0576">Peroxisome</keyword>
<reference evidence="6" key="1">
    <citation type="submission" date="2023-06" db="EMBL/GenBank/DDBJ databases">
        <authorList>
            <person name="Delattre M."/>
        </authorList>
    </citation>
    <scope>NUCLEOTIDE SEQUENCE</scope>
    <source>
        <strain evidence="6">AF72</strain>
    </source>
</reference>